<evidence type="ECO:0008006" key="4">
    <source>
        <dbReference type="Google" id="ProtNLM"/>
    </source>
</evidence>
<sequence length="170" mass="18804">MENISVGLKWVIGIIVTILIIAAGVSIYLLINGYFNRAQQQTLSQNQLISQAEFSTYDNKDVSGQDVINAATRYSGRPQFSVFIATGENEKGFFAKNNYTQCYAPPDSTSLPVDLTSKCETASTMSPVDVATMQDPTIMPTFVNTTAVFESKIYKDKNGEVRLVAFKYKK</sequence>
<feature type="transmembrane region" description="Helical" evidence="1">
    <location>
        <begin position="12"/>
        <end position="31"/>
    </location>
</feature>
<dbReference type="Proteomes" id="UP000215145">
    <property type="component" value="Unassembled WGS sequence"/>
</dbReference>
<dbReference type="AlphaFoldDB" id="A0A229P0B0"/>
<evidence type="ECO:0000256" key="1">
    <source>
        <dbReference type="SAM" id="Phobius"/>
    </source>
</evidence>
<evidence type="ECO:0000313" key="3">
    <source>
        <dbReference type="Proteomes" id="UP000215145"/>
    </source>
</evidence>
<dbReference type="OrthoDB" id="2081843at2"/>
<protein>
    <recommendedName>
        <fullName evidence="4">ABC transporter permease</fullName>
    </recommendedName>
</protein>
<gene>
    <name evidence="2" type="ORF">CGZ75_02075</name>
</gene>
<organism evidence="2 3">
    <name type="scientific">Paenibacillus herberti</name>
    <dbReference type="NCBI Taxonomy" id="1619309"/>
    <lineage>
        <taxon>Bacteria</taxon>
        <taxon>Bacillati</taxon>
        <taxon>Bacillota</taxon>
        <taxon>Bacilli</taxon>
        <taxon>Bacillales</taxon>
        <taxon>Paenibacillaceae</taxon>
        <taxon>Paenibacillus</taxon>
    </lineage>
</organism>
<reference evidence="2 3" key="1">
    <citation type="submission" date="2017-07" db="EMBL/GenBank/DDBJ databases">
        <title>Paenibacillus herberti R33 genome sequencing and assembly.</title>
        <authorList>
            <person name="Su W."/>
        </authorList>
    </citation>
    <scope>NUCLEOTIDE SEQUENCE [LARGE SCALE GENOMIC DNA]</scope>
    <source>
        <strain evidence="2 3">R33</strain>
    </source>
</reference>
<evidence type="ECO:0000313" key="2">
    <source>
        <dbReference type="EMBL" id="OXM15548.1"/>
    </source>
</evidence>
<dbReference type="RefSeq" id="WP_089522644.1">
    <property type="nucleotide sequence ID" value="NZ_NMUQ01000001.1"/>
</dbReference>
<keyword evidence="1" id="KW-0472">Membrane</keyword>
<proteinExistence type="predicted"/>
<name>A0A229P0B0_9BACL</name>
<comment type="caution">
    <text evidence="2">The sequence shown here is derived from an EMBL/GenBank/DDBJ whole genome shotgun (WGS) entry which is preliminary data.</text>
</comment>
<keyword evidence="3" id="KW-1185">Reference proteome</keyword>
<accession>A0A229P0B0</accession>
<keyword evidence="1" id="KW-0812">Transmembrane</keyword>
<keyword evidence="1" id="KW-1133">Transmembrane helix</keyword>
<dbReference type="EMBL" id="NMUQ01000001">
    <property type="protein sequence ID" value="OXM15548.1"/>
    <property type="molecule type" value="Genomic_DNA"/>
</dbReference>